<dbReference type="PANTHER" id="PTHR17490:SF18">
    <property type="entry name" value="THREONYLCARBAMOYL-AMP SYNTHASE"/>
    <property type="match status" value="1"/>
</dbReference>
<dbReference type="PANTHER" id="PTHR17490">
    <property type="entry name" value="SUA5"/>
    <property type="match status" value="1"/>
</dbReference>
<evidence type="ECO:0000256" key="6">
    <source>
        <dbReference type="ARBA" id="ARBA00022741"/>
    </source>
</evidence>
<protein>
    <recommendedName>
        <fullName evidence="9">Threonylcarbamoyl-AMP synthase</fullName>
        <shortName evidence="9">TC-AMP synthase</shortName>
        <ecNumber evidence="9">2.7.7.87</ecNumber>
    </recommendedName>
    <alternativeName>
        <fullName evidence="9">L-threonylcarbamoyladenylate synthase</fullName>
    </alternativeName>
    <alternativeName>
        <fullName evidence="9">t(6)A37 threonylcarbamoyladenosine biosynthesis protein TsaC</fullName>
    </alternativeName>
    <alternativeName>
        <fullName evidence="9">tRNA threonylcarbamoyladenosine biosynthesis protein TsaC</fullName>
    </alternativeName>
</protein>
<dbReference type="GO" id="GO:0002949">
    <property type="term" value="P:tRNA threonylcarbamoyladenosine modification"/>
    <property type="evidence" value="ECO:0007669"/>
    <property type="project" value="UniProtKB-UniRule"/>
</dbReference>
<evidence type="ECO:0000256" key="8">
    <source>
        <dbReference type="ARBA" id="ARBA00048366"/>
    </source>
</evidence>
<keyword evidence="12" id="KW-1185">Reference proteome</keyword>
<dbReference type="AlphaFoldDB" id="A0A4R1ET88"/>
<evidence type="ECO:0000256" key="9">
    <source>
        <dbReference type="HAMAP-Rule" id="MF_01852"/>
    </source>
</evidence>
<keyword evidence="6 9" id="KW-0547">Nucleotide-binding</keyword>
<evidence type="ECO:0000256" key="2">
    <source>
        <dbReference type="ARBA" id="ARBA00022490"/>
    </source>
</evidence>
<keyword evidence="2 9" id="KW-0963">Cytoplasm</keyword>
<comment type="subcellular location">
    <subcellularLocation>
        <location evidence="1 9">Cytoplasm</location>
    </subcellularLocation>
</comment>
<name>A0A4R1ET88_9GAMM</name>
<dbReference type="Proteomes" id="UP000294887">
    <property type="component" value="Unassembled WGS sequence"/>
</dbReference>
<gene>
    <name evidence="9" type="primary">tsaC</name>
    <name evidence="11" type="ORF">EV695_3742</name>
</gene>
<dbReference type="OrthoDB" id="9814580at2"/>
<dbReference type="RefSeq" id="WP_131907498.1">
    <property type="nucleotide sequence ID" value="NZ_BAAAFU010000007.1"/>
</dbReference>
<comment type="similarity">
    <text evidence="9">Belongs to the SUA5 family. TsaC subfamily.</text>
</comment>
<sequence length="182" mass="19920">MLITKKPQELINILRNGGVFAYPTEAVYGLGCDPDNEQAVNKILELKQRSVDKGLILIASDFSQVEKYLKPLNQDQLALIKPSQTTYIYPARDTAPKWLTGNFNSLAVRISKLAIIQELCSTLDSALVSTSANLSGQEPARSCAEVDSVFHNKIDAILDGETGDLLTPTEIRDSITGEIIRA</sequence>
<keyword evidence="4 9" id="KW-0819">tRNA processing</keyword>
<dbReference type="NCBIfam" id="TIGR00057">
    <property type="entry name" value="L-threonylcarbamoyladenylate synthase"/>
    <property type="match status" value="1"/>
</dbReference>
<dbReference type="EMBL" id="SMFQ01000005">
    <property type="protein sequence ID" value="TCJ83004.1"/>
    <property type="molecule type" value="Genomic_DNA"/>
</dbReference>
<evidence type="ECO:0000313" key="11">
    <source>
        <dbReference type="EMBL" id="TCJ83004.1"/>
    </source>
</evidence>
<evidence type="ECO:0000259" key="10">
    <source>
        <dbReference type="PROSITE" id="PS51163"/>
    </source>
</evidence>
<dbReference type="InterPro" id="IPR017945">
    <property type="entry name" value="DHBP_synth_RibB-like_a/b_dom"/>
</dbReference>
<evidence type="ECO:0000256" key="3">
    <source>
        <dbReference type="ARBA" id="ARBA00022679"/>
    </source>
</evidence>
<dbReference type="HAMAP" id="MF_01852">
    <property type="entry name" value="TsaC"/>
    <property type="match status" value="1"/>
</dbReference>
<dbReference type="InterPro" id="IPR023535">
    <property type="entry name" value="TC-AMP_synthase"/>
</dbReference>
<evidence type="ECO:0000313" key="12">
    <source>
        <dbReference type="Proteomes" id="UP000294887"/>
    </source>
</evidence>
<keyword evidence="5 9" id="KW-0548">Nucleotidyltransferase</keyword>
<reference evidence="11 12" key="1">
    <citation type="submission" date="2019-03" db="EMBL/GenBank/DDBJ databases">
        <title>Genomic Encyclopedia of Type Strains, Phase IV (KMG-IV): sequencing the most valuable type-strain genomes for metagenomic binning, comparative biology and taxonomic classification.</title>
        <authorList>
            <person name="Goeker M."/>
        </authorList>
    </citation>
    <scope>NUCLEOTIDE SEQUENCE [LARGE SCALE GENOMIC DNA]</scope>
    <source>
        <strain evidence="11 12">DSM 24830</strain>
    </source>
</reference>
<dbReference type="GO" id="GO:0003725">
    <property type="term" value="F:double-stranded RNA binding"/>
    <property type="evidence" value="ECO:0007669"/>
    <property type="project" value="InterPro"/>
</dbReference>
<dbReference type="InterPro" id="IPR006070">
    <property type="entry name" value="Sua5-like_dom"/>
</dbReference>
<dbReference type="SUPFAM" id="SSF55821">
    <property type="entry name" value="YrdC/RibB"/>
    <property type="match status" value="1"/>
</dbReference>
<comment type="function">
    <text evidence="9">Required for the formation of a threonylcarbamoyl group on adenosine at position 37 (t(6)A37) in tRNAs that read codons beginning with adenine. Catalyzes the conversion of L-threonine, HCO(3)(-)/CO(2) and ATP to give threonylcarbamoyl-AMP (TC-AMP) as the acyladenylate intermediate, with the release of diphosphate.</text>
</comment>
<dbReference type="GO" id="GO:0006450">
    <property type="term" value="P:regulation of translational fidelity"/>
    <property type="evidence" value="ECO:0007669"/>
    <property type="project" value="TreeGrafter"/>
</dbReference>
<evidence type="ECO:0000256" key="5">
    <source>
        <dbReference type="ARBA" id="ARBA00022695"/>
    </source>
</evidence>
<comment type="caution">
    <text evidence="11">The sequence shown here is derived from an EMBL/GenBank/DDBJ whole genome shotgun (WGS) entry which is preliminary data.</text>
</comment>
<dbReference type="Gene3D" id="3.90.870.10">
    <property type="entry name" value="DHBP synthase"/>
    <property type="match status" value="1"/>
</dbReference>
<dbReference type="Pfam" id="PF01300">
    <property type="entry name" value="Sua5_yciO_yrdC"/>
    <property type="match status" value="1"/>
</dbReference>
<comment type="catalytic activity">
    <reaction evidence="8 9">
        <text>L-threonine + hydrogencarbonate + ATP = L-threonylcarbamoyladenylate + diphosphate + H2O</text>
        <dbReference type="Rhea" id="RHEA:36407"/>
        <dbReference type="ChEBI" id="CHEBI:15377"/>
        <dbReference type="ChEBI" id="CHEBI:17544"/>
        <dbReference type="ChEBI" id="CHEBI:30616"/>
        <dbReference type="ChEBI" id="CHEBI:33019"/>
        <dbReference type="ChEBI" id="CHEBI:57926"/>
        <dbReference type="ChEBI" id="CHEBI:73682"/>
        <dbReference type="EC" id="2.7.7.87"/>
    </reaction>
</comment>
<dbReference type="PROSITE" id="PS51163">
    <property type="entry name" value="YRDC"/>
    <property type="match status" value="1"/>
</dbReference>
<dbReference type="GO" id="GO:0000049">
    <property type="term" value="F:tRNA binding"/>
    <property type="evidence" value="ECO:0007669"/>
    <property type="project" value="TreeGrafter"/>
</dbReference>
<proteinExistence type="inferred from homology"/>
<evidence type="ECO:0000256" key="7">
    <source>
        <dbReference type="ARBA" id="ARBA00022840"/>
    </source>
</evidence>
<dbReference type="GO" id="GO:0005737">
    <property type="term" value="C:cytoplasm"/>
    <property type="evidence" value="ECO:0007669"/>
    <property type="project" value="UniProtKB-SubCell"/>
</dbReference>
<dbReference type="EC" id="2.7.7.87" evidence="9"/>
<keyword evidence="7 9" id="KW-0067">ATP-binding</keyword>
<feature type="domain" description="YrdC-like" evidence="10">
    <location>
        <begin position="4"/>
        <end position="182"/>
    </location>
</feature>
<dbReference type="InterPro" id="IPR050156">
    <property type="entry name" value="TC-AMP_synthase_SUA5"/>
</dbReference>
<keyword evidence="3 9" id="KW-0808">Transferase</keyword>
<evidence type="ECO:0000256" key="1">
    <source>
        <dbReference type="ARBA" id="ARBA00004496"/>
    </source>
</evidence>
<dbReference type="GO" id="GO:0005524">
    <property type="term" value="F:ATP binding"/>
    <property type="evidence" value="ECO:0007669"/>
    <property type="project" value="UniProtKB-UniRule"/>
</dbReference>
<accession>A0A4R1ET88</accession>
<organism evidence="11 12">
    <name type="scientific">Cocleimonas flava</name>
    <dbReference type="NCBI Taxonomy" id="634765"/>
    <lineage>
        <taxon>Bacteria</taxon>
        <taxon>Pseudomonadati</taxon>
        <taxon>Pseudomonadota</taxon>
        <taxon>Gammaproteobacteria</taxon>
        <taxon>Thiotrichales</taxon>
        <taxon>Thiotrichaceae</taxon>
        <taxon>Cocleimonas</taxon>
    </lineage>
</organism>
<dbReference type="GO" id="GO:0061710">
    <property type="term" value="F:L-threonylcarbamoyladenylate synthase"/>
    <property type="evidence" value="ECO:0007669"/>
    <property type="project" value="UniProtKB-EC"/>
</dbReference>
<evidence type="ECO:0000256" key="4">
    <source>
        <dbReference type="ARBA" id="ARBA00022694"/>
    </source>
</evidence>